<name>A0A0K1PGZ3_9BACT</name>
<evidence type="ECO:0000256" key="4">
    <source>
        <dbReference type="PROSITE-ProRule" id="PRU00335"/>
    </source>
</evidence>
<feature type="DNA-binding region" description="H-T-H motif" evidence="4">
    <location>
        <begin position="40"/>
        <end position="59"/>
    </location>
</feature>
<organism evidence="6 7">
    <name type="scientific">Vulgatibacter incomptus</name>
    <dbReference type="NCBI Taxonomy" id="1391653"/>
    <lineage>
        <taxon>Bacteria</taxon>
        <taxon>Pseudomonadati</taxon>
        <taxon>Myxococcota</taxon>
        <taxon>Myxococcia</taxon>
        <taxon>Myxococcales</taxon>
        <taxon>Cystobacterineae</taxon>
        <taxon>Vulgatibacteraceae</taxon>
        <taxon>Vulgatibacter</taxon>
    </lineage>
</organism>
<accession>A0A0K1PGZ3</accession>
<dbReference type="PANTHER" id="PTHR47506:SF7">
    <property type="entry name" value="TRANSCRIPTIONAL REGULATORY PROTEIN"/>
    <property type="match status" value="1"/>
</dbReference>
<dbReference type="Proteomes" id="UP000055590">
    <property type="component" value="Chromosome"/>
</dbReference>
<keyword evidence="1" id="KW-0805">Transcription regulation</keyword>
<keyword evidence="3" id="KW-0804">Transcription</keyword>
<dbReference type="Gene3D" id="1.10.10.60">
    <property type="entry name" value="Homeodomain-like"/>
    <property type="match status" value="1"/>
</dbReference>
<evidence type="ECO:0000259" key="5">
    <source>
        <dbReference type="PROSITE" id="PS50977"/>
    </source>
</evidence>
<keyword evidence="7" id="KW-1185">Reference proteome</keyword>
<evidence type="ECO:0000313" key="6">
    <source>
        <dbReference type="EMBL" id="AKU92691.1"/>
    </source>
</evidence>
<dbReference type="SUPFAM" id="SSF48498">
    <property type="entry name" value="Tetracyclin repressor-like, C-terminal domain"/>
    <property type="match status" value="1"/>
</dbReference>
<evidence type="ECO:0000256" key="2">
    <source>
        <dbReference type="ARBA" id="ARBA00023125"/>
    </source>
</evidence>
<dbReference type="InterPro" id="IPR001647">
    <property type="entry name" value="HTH_TetR"/>
</dbReference>
<feature type="domain" description="HTH tetR-type" evidence="5">
    <location>
        <begin position="17"/>
        <end position="77"/>
    </location>
</feature>
<dbReference type="PRINTS" id="PR00455">
    <property type="entry name" value="HTHTETR"/>
</dbReference>
<dbReference type="InterPro" id="IPR023772">
    <property type="entry name" value="DNA-bd_HTH_TetR-type_CS"/>
</dbReference>
<evidence type="ECO:0000256" key="3">
    <source>
        <dbReference type="ARBA" id="ARBA00023163"/>
    </source>
</evidence>
<keyword evidence="2 4" id="KW-0238">DNA-binding</keyword>
<gene>
    <name evidence="6" type="ORF">AKJ08_3078</name>
</gene>
<dbReference type="GO" id="GO:0003677">
    <property type="term" value="F:DNA binding"/>
    <property type="evidence" value="ECO:0007669"/>
    <property type="project" value="UniProtKB-UniRule"/>
</dbReference>
<dbReference type="KEGG" id="vin:AKJ08_3078"/>
<dbReference type="PANTHER" id="PTHR47506">
    <property type="entry name" value="TRANSCRIPTIONAL REGULATORY PROTEIN"/>
    <property type="match status" value="1"/>
</dbReference>
<dbReference type="InterPro" id="IPR036271">
    <property type="entry name" value="Tet_transcr_reg_TetR-rel_C_sf"/>
</dbReference>
<dbReference type="PROSITE" id="PS01081">
    <property type="entry name" value="HTH_TETR_1"/>
    <property type="match status" value="1"/>
</dbReference>
<reference evidence="6 7" key="1">
    <citation type="submission" date="2015-08" db="EMBL/GenBank/DDBJ databases">
        <authorList>
            <person name="Babu N.S."/>
            <person name="Beckwith C.J."/>
            <person name="Beseler K.G."/>
            <person name="Brison A."/>
            <person name="Carone J.V."/>
            <person name="Caskin T.P."/>
            <person name="Diamond M."/>
            <person name="Durham M.E."/>
            <person name="Foxe J.M."/>
            <person name="Go M."/>
            <person name="Henderson B.A."/>
            <person name="Jones I.B."/>
            <person name="McGettigan J.A."/>
            <person name="Micheletti S.J."/>
            <person name="Nasrallah M.E."/>
            <person name="Ortiz D."/>
            <person name="Piller C.R."/>
            <person name="Privatt S.R."/>
            <person name="Schneider S.L."/>
            <person name="Sharp S."/>
            <person name="Smith T.C."/>
            <person name="Stanton J.D."/>
            <person name="Ullery H.E."/>
            <person name="Wilson R.J."/>
            <person name="Serrano M.G."/>
            <person name="Buck G."/>
            <person name="Lee V."/>
            <person name="Wang Y."/>
            <person name="Carvalho R."/>
            <person name="Voegtly L."/>
            <person name="Shi R."/>
            <person name="Duckworth R."/>
            <person name="Johnson A."/>
            <person name="Loviza R."/>
            <person name="Walstead R."/>
            <person name="Shah Z."/>
            <person name="Kiflezghi M."/>
            <person name="Wade K."/>
            <person name="Ball S.L."/>
            <person name="Bradley K.W."/>
            <person name="Asai D.J."/>
            <person name="Bowman C.A."/>
            <person name="Russell D.A."/>
            <person name="Pope W.H."/>
            <person name="Jacobs-Sera D."/>
            <person name="Hendrix R.W."/>
            <person name="Hatfull G.F."/>
        </authorList>
    </citation>
    <scope>NUCLEOTIDE SEQUENCE [LARGE SCALE GENOMIC DNA]</scope>
    <source>
        <strain evidence="6 7">DSM 27710</strain>
    </source>
</reference>
<dbReference type="Gene3D" id="1.10.357.10">
    <property type="entry name" value="Tetracycline Repressor, domain 2"/>
    <property type="match status" value="1"/>
</dbReference>
<dbReference type="AlphaFoldDB" id="A0A0K1PGZ3"/>
<dbReference type="Pfam" id="PF00440">
    <property type="entry name" value="TetR_N"/>
    <property type="match status" value="1"/>
</dbReference>
<dbReference type="STRING" id="1391653.AKJ08_3078"/>
<evidence type="ECO:0000313" key="7">
    <source>
        <dbReference type="Proteomes" id="UP000055590"/>
    </source>
</evidence>
<dbReference type="SUPFAM" id="SSF46689">
    <property type="entry name" value="Homeodomain-like"/>
    <property type="match status" value="1"/>
</dbReference>
<evidence type="ECO:0000256" key="1">
    <source>
        <dbReference type="ARBA" id="ARBA00023015"/>
    </source>
</evidence>
<sequence length="204" mass="22500">MLLLGRDEMPYTAAHKQRTRERIVESARVLFNRNGFEQVSIDAVMEGAGLTRGGFYRHFSSKSELYAAAVESFKSSNPFRRRLASKGDSRRTPRENARLLVETYLSDEVLADTDHHCPLVALPSDVARAGLEPRASYTMLVEGMTGTFRAAFPIADADAERKALLVISLCVGGMVLARTTDCPKLRRNLRAAARAQALAIIGED</sequence>
<proteinExistence type="predicted"/>
<dbReference type="PROSITE" id="PS50977">
    <property type="entry name" value="HTH_TETR_2"/>
    <property type="match status" value="1"/>
</dbReference>
<dbReference type="EMBL" id="CP012332">
    <property type="protein sequence ID" value="AKU92691.1"/>
    <property type="molecule type" value="Genomic_DNA"/>
</dbReference>
<dbReference type="InterPro" id="IPR009057">
    <property type="entry name" value="Homeodomain-like_sf"/>
</dbReference>
<protein>
    <submittedName>
        <fullName evidence="6">Transcriptional regulator, TetR family</fullName>
    </submittedName>
</protein>